<feature type="transmembrane region" description="Helical" evidence="5">
    <location>
        <begin position="158"/>
        <end position="179"/>
    </location>
</feature>
<feature type="domain" description="Cation efflux protein transmembrane" evidence="6">
    <location>
        <begin position="27"/>
        <end position="195"/>
    </location>
</feature>
<dbReference type="SUPFAM" id="SSF161111">
    <property type="entry name" value="Cation efflux protein transmembrane domain-like"/>
    <property type="match status" value="1"/>
</dbReference>
<dbReference type="AlphaFoldDB" id="A0A150HHS3"/>
<comment type="caution">
    <text evidence="7">The sequence shown here is derived from an EMBL/GenBank/DDBJ whole genome shotgun (WGS) entry which is preliminary data.</text>
</comment>
<dbReference type="Proteomes" id="UP000075357">
    <property type="component" value="Unassembled WGS sequence"/>
</dbReference>
<feature type="transmembrane region" description="Helical" evidence="5">
    <location>
        <begin position="84"/>
        <end position="104"/>
    </location>
</feature>
<keyword evidence="2 5" id="KW-0812">Transmembrane</keyword>
<feature type="transmembrane region" description="Helical" evidence="5">
    <location>
        <begin position="60"/>
        <end position="77"/>
    </location>
</feature>
<protein>
    <submittedName>
        <fullName evidence="7">Cation efflux family protein</fullName>
    </submittedName>
</protein>
<feature type="transmembrane region" description="Helical" evidence="5">
    <location>
        <begin position="116"/>
        <end position="137"/>
    </location>
</feature>
<dbReference type="Pfam" id="PF01545">
    <property type="entry name" value="Cation_efflux"/>
    <property type="match status" value="1"/>
</dbReference>
<dbReference type="InterPro" id="IPR027469">
    <property type="entry name" value="Cation_efflux_TMD_sf"/>
</dbReference>
<organism evidence="7 8">
    <name type="scientific">Microbacterium laevaniformans</name>
    <dbReference type="NCBI Taxonomy" id="36807"/>
    <lineage>
        <taxon>Bacteria</taxon>
        <taxon>Bacillati</taxon>
        <taxon>Actinomycetota</taxon>
        <taxon>Actinomycetes</taxon>
        <taxon>Micrococcales</taxon>
        <taxon>Microbacteriaceae</taxon>
        <taxon>Microbacterium</taxon>
    </lineage>
</organism>
<evidence type="ECO:0000313" key="7">
    <source>
        <dbReference type="EMBL" id="KXZ61318.1"/>
    </source>
</evidence>
<comment type="subcellular location">
    <subcellularLocation>
        <location evidence="1">Membrane</location>
        <topology evidence="1">Multi-pass membrane protein</topology>
    </subcellularLocation>
</comment>
<keyword evidence="8" id="KW-1185">Reference proteome</keyword>
<accession>A0A150HHS3</accession>
<evidence type="ECO:0000313" key="8">
    <source>
        <dbReference type="Proteomes" id="UP000075357"/>
    </source>
</evidence>
<dbReference type="PATRIC" id="fig|36807.3.peg.766"/>
<gene>
    <name evidence="7" type="ORF">Mlaev_00742</name>
</gene>
<keyword evidence="4 5" id="KW-0472">Membrane</keyword>
<evidence type="ECO:0000256" key="3">
    <source>
        <dbReference type="ARBA" id="ARBA00022989"/>
    </source>
</evidence>
<dbReference type="GO" id="GO:0008324">
    <property type="term" value="F:monoatomic cation transmembrane transporter activity"/>
    <property type="evidence" value="ECO:0007669"/>
    <property type="project" value="InterPro"/>
</dbReference>
<evidence type="ECO:0000256" key="5">
    <source>
        <dbReference type="SAM" id="Phobius"/>
    </source>
</evidence>
<evidence type="ECO:0000259" key="6">
    <source>
        <dbReference type="Pfam" id="PF01545"/>
    </source>
</evidence>
<dbReference type="InterPro" id="IPR058533">
    <property type="entry name" value="Cation_efflux_TM"/>
</dbReference>
<evidence type="ECO:0000256" key="4">
    <source>
        <dbReference type="ARBA" id="ARBA00023136"/>
    </source>
</evidence>
<keyword evidence="3 5" id="KW-1133">Transmembrane helix</keyword>
<reference evidence="7 8" key="1">
    <citation type="submission" date="2016-01" db="EMBL/GenBank/DDBJ databases">
        <title>Draft genome sequences of Microbacterium laevaniformans LCDC 91-0039 and the type strain of Microbacterium hominis LCDC 84-209.</title>
        <authorList>
            <person name="Bernier A.-M."/>
            <person name="Bernard K."/>
        </authorList>
    </citation>
    <scope>NUCLEOTIDE SEQUENCE [LARGE SCALE GENOMIC DNA]</scope>
    <source>
        <strain evidence="7 8">LCDC 91-0039</strain>
    </source>
</reference>
<dbReference type="STRING" id="36807.Mlaev_00742"/>
<feature type="transmembrane region" description="Helical" evidence="5">
    <location>
        <begin position="26"/>
        <end position="48"/>
    </location>
</feature>
<evidence type="ECO:0000256" key="1">
    <source>
        <dbReference type="ARBA" id="ARBA00004141"/>
    </source>
</evidence>
<dbReference type="GO" id="GO:0016020">
    <property type="term" value="C:membrane"/>
    <property type="evidence" value="ECO:0007669"/>
    <property type="project" value="UniProtKB-SubCell"/>
</dbReference>
<evidence type="ECO:0000256" key="2">
    <source>
        <dbReference type="ARBA" id="ARBA00022692"/>
    </source>
</evidence>
<dbReference type="Gene3D" id="1.20.1510.10">
    <property type="entry name" value="Cation efflux protein transmembrane domain"/>
    <property type="match status" value="1"/>
</dbReference>
<name>A0A150HHS3_9MICO</name>
<sequence>MTSDAAGTALTTHRCENGTVKAVRRVVLVVALLNLAFFLVEFTVALAIGSVSLFADSVDFLEDALINLLIFAALRWSAARRRTVGSALAFVILIPAIATIWMAVAKAFDPVPPAPGALTITAIGALLVNLTAASLLVRHRNHRGSLTKAAWLSARNDALANLAIIAVGILTFWFATGWLDIMVGAGIGLLNADAARAVWITARTEADPTP</sequence>
<proteinExistence type="predicted"/>
<dbReference type="EMBL" id="LRAD01000020">
    <property type="protein sequence ID" value="KXZ61318.1"/>
    <property type="molecule type" value="Genomic_DNA"/>
</dbReference>